<evidence type="ECO:0000313" key="4">
    <source>
        <dbReference type="EMBL" id="ORO37608.1"/>
    </source>
</evidence>
<feature type="transmembrane region" description="Helical" evidence="2">
    <location>
        <begin position="195"/>
        <end position="214"/>
    </location>
</feature>
<dbReference type="PANTHER" id="PTHR30373">
    <property type="entry name" value="UPF0603 PROTEIN YGCG"/>
    <property type="match status" value="1"/>
</dbReference>
<evidence type="ECO:0000313" key="5">
    <source>
        <dbReference type="Proteomes" id="UP000193538"/>
    </source>
</evidence>
<evidence type="ECO:0000256" key="2">
    <source>
        <dbReference type="SAM" id="Phobius"/>
    </source>
</evidence>
<dbReference type="RefSeq" id="WP_045617376.1">
    <property type="nucleotide sequence ID" value="NZ_JASHCK010000001.1"/>
</dbReference>
<organism evidence="4 5">
    <name type="scientific">Streptococcus oralis subsp. tigurinus</name>
    <dbReference type="NCBI Taxonomy" id="1077464"/>
    <lineage>
        <taxon>Bacteria</taxon>
        <taxon>Bacillati</taxon>
        <taxon>Bacillota</taxon>
        <taxon>Bacilli</taxon>
        <taxon>Lactobacillales</taxon>
        <taxon>Streptococcaceae</taxon>
        <taxon>Streptococcus</taxon>
    </lineage>
</organism>
<dbReference type="PANTHER" id="PTHR30373:SF2">
    <property type="entry name" value="UPF0603 PROTEIN YGCG"/>
    <property type="match status" value="1"/>
</dbReference>
<dbReference type="AlphaFoldDB" id="A0A0F2E604"/>
<keyword evidence="2" id="KW-0472">Membrane</keyword>
<gene>
    <name evidence="4" type="ORF">B7729_06275</name>
</gene>
<feature type="domain" description="TPM" evidence="3">
    <location>
        <begin position="34"/>
        <end position="149"/>
    </location>
</feature>
<dbReference type="Pfam" id="PF04536">
    <property type="entry name" value="TPM_phosphatase"/>
    <property type="match status" value="1"/>
</dbReference>
<evidence type="ECO:0000256" key="1">
    <source>
        <dbReference type="SAM" id="MobiDB-lite"/>
    </source>
</evidence>
<proteinExistence type="predicted"/>
<keyword evidence="2" id="KW-1133">Transmembrane helix</keyword>
<sequence>MKKLFLLLIIPLFFFMPLVAANMVVPDRPLNGIYDPNGYLTTSVAETLESMNDGSETQVGIYIVETMEGSSIEEVANEVARKWKIGKQDSNSGILIAIAIKDRKFRIETSNEAAIWLPDSKASSLLNDSKPYMKEGKYTDALNRILVGISKAESGKAEIINKKENKNSWLPKIDEKSLKHKEGLSKYFDYIPFPILFYLMFVLLLSLVTWFRYLKRCRFSKYEYEGKGKLYPDFPDFVPNDTWTEERKSYYKKNKRLIRSQYNYAGYNKLYPDSKGFLPNGTWTTLLIEAYYAEVKRKQLDRLNRSQYSYNGKGKLYPNDKDFVKNASWTSELKKSYYASQRVQSSSYCRLDSSTSGYDTGSSSSSWSSDDWDGGGFDGGGSSDSW</sequence>
<reference evidence="4 5" key="1">
    <citation type="journal article" date="2016" name="Eur. J. Clin. Microbiol. Infect. Dis.">
        <title>Whole genome sequencing as a tool for phylogenetic analysis of clinical strains of Mitis group streptococci.</title>
        <authorList>
            <person name="Rasmussen L.H."/>
            <person name="Dargis R."/>
            <person name="Hojholt K."/>
            <person name="Christensen J.J."/>
            <person name="Skovgaard O."/>
            <person name="Justesen U.S."/>
            <person name="Rosenvinge F.S."/>
            <person name="Moser C."/>
            <person name="Lukjancenko O."/>
            <person name="Rasmussen S."/>
            <person name="Nielsen X.C."/>
        </authorList>
    </citation>
    <scope>NUCLEOTIDE SEQUENCE [LARGE SCALE GENOMIC DNA]</scope>
    <source>
        <strain evidence="4 5">OD_348934_12</strain>
    </source>
</reference>
<feature type="compositionally biased region" description="Low complexity" evidence="1">
    <location>
        <begin position="352"/>
        <end position="369"/>
    </location>
</feature>
<dbReference type="EMBL" id="NCUC01000014">
    <property type="protein sequence ID" value="ORO37608.1"/>
    <property type="molecule type" value="Genomic_DNA"/>
</dbReference>
<keyword evidence="2" id="KW-0812">Transmembrane</keyword>
<accession>A0A0F2E604</accession>
<feature type="region of interest" description="Disordered" evidence="1">
    <location>
        <begin position="350"/>
        <end position="386"/>
    </location>
</feature>
<dbReference type="Proteomes" id="UP000193538">
    <property type="component" value="Unassembled WGS sequence"/>
</dbReference>
<protein>
    <recommendedName>
        <fullName evidence="3">TPM domain-containing protein</fullName>
    </recommendedName>
</protein>
<comment type="caution">
    <text evidence="4">The sequence shown here is derived from an EMBL/GenBank/DDBJ whole genome shotgun (WGS) entry which is preliminary data.</text>
</comment>
<name>A0A0F2E604_STROR</name>
<dbReference type="InterPro" id="IPR007621">
    <property type="entry name" value="TPM_dom"/>
</dbReference>
<dbReference type="OrthoDB" id="9810918at2"/>
<dbReference type="Gene3D" id="3.10.310.50">
    <property type="match status" value="1"/>
</dbReference>
<evidence type="ECO:0000259" key="3">
    <source>
        <dbReference type="Pfam" id="PF04536"/>
    </source>
</evidence>
<feature type="compositionally biased region" description="Gly residues" evidence="1">
    <location>
        <begin position="374"/>
        <end position="386"/>
    </location>
</feature>